<comment type="caution">
    <text evidence="1">The sequence shown here is derived from an EMBL/GenBank/DDBJ whole genome shotgun (WGS) entry which is preliminary data.</text>
</comment>
<accession>A0AA38CR15</accession>
<feature type="non-terminal residue" evidence="1">
    <location>
        <position position="1"/>
    </location>
</feature>
<protein>
    <submittedName>
        <fullName evidence="1">Uncharacterized protein</fullName>
    </submittedName>
</protein>
<sequence length="76" mass="8259">GAKAQWDNDTVAAIGHAEIDNSLIQNGSVYSPGYGSGSTFCYGSSSKALFMWIFLPRLNRISAKSRWSLWSLASLT</sequence>
<evidence type="ECO:0000313" key="1">
    <source>
        <dbReference type="EMBL" id="KAH9304820.1"/>
    </source>
</evidence>
<name>A0AA38CR15_TAXCH</name>
<keyword evidence="2" id="KW-1185">Reference proteome</keyword>
<evidence type="ECO:0000313" key="2">
    <source>
        <dbReference type="Proteomes" id="UP000824469"/>
    </source>
</evidence>
<reference evidence="1 2" key="1">
    <citation type="journal article" date="2021" name="Nat. Plants">
        <title>The Taxus genome provides insights into paclitaxel biosynthesis.</title>
        <authorList>
            <person name="Xiong X."/>
            <person name="Gou J."/>
            <person name="Liao Q."/>
            <person name="Li Y."/>
            <person name="Zhou Q."/>
            <person name="Bi G."/>
            <person name="Li C."/>
            <person name="Du R."/>
            <person name="Wang X."/>
            <person name="Sun T."/>
            <person name="Guo L."/>
            <person name="Liang H."/>
            <person name="Lu P."/>
            <person name="Wu Y."/>
            <person name="Zhang Z."/>
            <person name="Ro D.K."/>
            <person name="Shang Y."/>
            <person name="Huang S."/>
            <person name="Yan J."/>
        </authorList>
    </citation>
    <scope>NUCLEOTIDE SEQUENCE [LARGE SCALE GENOMIC DNA]</scope>
    <source>
        <strain evidence="1">Ta-2019</strain>
    </source>
</reference>
<dbReference type="AlphaFoldDB" id="A0AA38CR15"/>
<proteinExistence type="predicted"/>
<dbReference type="EMBL" id="JAHRHJ020000008">
    <property type="protein sequence ID" value="KAH9304820.1"/>
    <property type="molecule type" value="Genomic_DNA"/>
</dbReference>
<organism evidence="1 2">
    <name type="scientific">Taxus chinensis</name>
    <name type="common">Chinese yew</name>
    <name type="synonym">Taxus wallichiana var. chinensis</name>
    <dbReference type="NCBI Taxonomy" id="29808"/>
    <lineage>
        <taxon>Eukaryota</taxon>
        <taxon>Viridiplantae</taxon>
        <taxon>Streptophyta</taxon>
        <taxon>Embryophyta</taxon>
        <taxon>Tracheophyta</taxon>
        <taxon>Spermatophyta</taxon>
        <taxon>Pinopsida</taxon>
        <taxon>Pinidae</taxon>
        <taxon>Conifers II</taxon>
        <taxon>Cupressales</taxon>
        <taxon>Taxaceae</taxon>
        <taxon>Taxus</taxon>
    </lineage>
</organism>
<dbReference type="Proteomes" id="UP000824469">
    <property type="component" value="Unassembled WGS sequence"/>
</dbReference>
<gene>
    <name evidence="1" type="ORF">KI387_009224</name>
</gene>